<evidence type="ECO:0000313" key="3">
    <source>
        <dbReference type="Proteomes" id="UP000630528"/>
    </source>
</evidence>
<dbReference type="EMBL" id="JAEPWM010000001">
    <property type="protein sequence ID" value="MBK6005212.1"/>
    <property type="molecule type" value="Genomic_DNA"/>
</dbReference>
<dbReference type="RefSeq" id="WP_201166562.1">
    <property type="nucleotide sequence ID" value="NZ_JAEPWM010000001.1"/>
</dbReference>
<dbReference type="AlphaFoldDB" id="A0A934TR65"/>
<dbReference type="InterPro" id="IPR001173">
    <property type="entry name" value="Glyco_trans_2-like"/>
</dbReference>
<feature type="domain" description="Glycosyltransferase 2-like" evidence="1">
    <location>
        <begin position="5"/>
        <end position="191"/>
    </location>
</feature>
<dbReference type="CDD" id="cd04186">
    <property type="entry name" value="GT_2_like_c"/>
    <property type="match status" value="1"/>
</dbReference>
<dbReference type="Gene3D" id="3.90.550.10">
    <property type="entry name" value="Spore Coat Polysaccharide Biosynthesis Protein SpsA, Chain A"/>
    <property type="match status" value="1"/>
</dbReference>
<reference evidence="2" key="2">
    <citation type="submission" date="2021-01" db="EMBL/GenBank/DDBJ databases">
        <authorList>
            <person name="Kang M."/>
        </authorList>
    </citation>
    <scope>NUCLEOTIDE SEQUENCE</scope>
    <source>
        <strain evidence="2">KACC 17527</strain>
    </source>
</reference>
<dbReference type="InterPro" id="IPR029044">
    <property type="entry name" value="Nucleotide-diphossugar_trans"/>
</dbReference>
<proteinExistence type="predicted"/>
<evidence type="ECO:0000313" key="2">
    <source>
        <dbReference type="EMBL" id="MBK6005212.1"/>
    </source>
</evidence>
<reference evidence="2" key="1">
    <citation type="journal article" date="2012" name="J. Microbiol. Biotechnol.">
        <title>Ramlibacter ginsenosidimutans sp. nov., with ginsenoside-converting activity.</title>
        <authorList>
            <person name="Wang L."/>
            <person name="An D.S."/>
            <person name="Kim S.G."/>
            <person name="Jin F.X."/>
            <person name="Kim S.C."/>
            <person name="Lee S.T."/>
            <person name="Im W.T."/>
        </authorList>
    </citation>
    <scope>NUCLEOTIDE SEQUENCE</scope>
    <source>
        <strain evidence="2">KACC 17527</strain>
    </source>
</reference>
<keyword evidence="3" id="KW-1185">Reference proteome</keyword>
<comment type="caution">
    <text evidence="2">The sequence shown here is derived from an EMBL/GenBank/DDBJ whole genome shotgun (WGS) entry which is preliminary data.</text>
</comment>
<dbReference type="Pfam" id="PF00535">
    <property type="entry name" value="Glycos_transf_2"/>
    <property type="match status" value="1"/>
</dbReference>
<sequence length="310" mass="35020">MRLVVVTVNYCCADAILERLEESARQIAACDGEWWIVDNHSPDNSAERISRALARYDNVHLMRAEENGGFGFGNNQVIHRVVLGQINADYLYFLNPDASPLPGSIEQMTAYLDEHPEVGIVGSGLLDDKGNHTDSMFRFPSFWSEVESSLVLGPVSRLLSRHRQSLGALDRPGPVDWVAGTSFMVRAEVFRAVGGFDEEFFLYWEEVELCHRVKKAGFAVHALPSAKVAHVGGVSTGMHRPERRIPSYWHRSRNLYFRKTRSGGPLLLLNLVTSACILARRAKDLVRGRPAEHPHFLRDHLKHAFQPRRR</sequence>
<gene>
    <name evidence="2" type="ORF">JJB11_03830</name>
</gene>
<dbReference type="PANTHER" id="PTHR43179">
    <property type="entry name" value="RHAMNOSYLTRANSFERASE WBBL"/>
    <property type="match status" value="1"/>
</dbReference>
<accession>A0A934TR65</accession>
<dbReference type="Proteomes" id="UP000630528">
    <property type="component" value="Unassembled WGS sequence"/>
</dbReference>
<evidence type="ECO:0000259" key="1">
    <source>
        <dbReference type="Pfam" id="PF00535"/>
    </source>
</evidence>
<dbReference type="SUPFAM" id="SSF53448">
    <property type="entry name" value="Nucleotide-diphospho-sugar transferases"/>
    <property type="match status" value="1"/>
</dbReference>
<name>A0A934TR65_9BURK</name>
<organism evidence="2 3">
    <name type="scientific">Ramlibacter ginsenosidimutans</name>
    <dbReference type="NCBI Taxonomy" id="502333"/>
    <lineage>
        <taxon>Bacteria</taxon>
        <taxon>Pseudomonadati</taxon>
        <taxon>Pseudomonadota</taxon>
        <taxon>Betaproteobacteria</taxon>
        <taxon>Burkholderiales</taxon>
        <taxon>Comamonadaceae</taxon>
        <taxon>Ramlibacter</taxon>
    </lineage>
</organism>
<protein>
    <submittedName>
        <fullName evidence="2">Glycosyltransferase family 2 protein</fullName>
    </submittedName>
</protein>
<dbReference type="PANTHER" id="PTHR43179:SF7">
    <property type="entry name" value="RHAMNOSYLTRANSFERASE WBBL"/>
    <property type="match status" value="1"/>
</dbReference>